<evidence type="ECO:0000256" key="8">
    <source>
        <dbReference type="RuleBase" id="RU003691"/>
    </source>
</evidence>
<organism evidence="11 12">
    <name type="scientific">Candidatus Haliotispira prima</name>
    <dbReference type="NCBI Taxonomy" id="3034016"/>
    <lineage>
        <taxon>Bacteria</taxon>
        <taxon>Pseudomonadati</taxon>
        <taxon>Spirochaetota</taxon>
        <taxon>Spirochaetia</taxon>
        <taxon>Spirochaetales</taxon>
        <taxon>Spirochaetaceae</taxon>
        <taxon>Candidatus Haliotispira</taxon>
    </lineage>
</organism>
<feature type="domain" description="Pyridine nucleotide-disulphide oxidoreductase dimerisation" evidence="9">
    <location>
        <begin position="358"/>
        <end position="471"/>
    </location>
</feature>
<protein>
    <submittedName>
        <fullName evidence="11">Glutathione-disulfide reductase</fullName>
        <ecNumber evidence="11">1.8.1.7</ecNumber>
    </submittedName>
</protein>
<dbReference type="SUPFAM" id="SSF51905">
    <property type="entry name" value="FAD/NAD(P)-binding domain"/>
    <property type="match status" value="1"/>
</dbReference>
<dbReference type="InterPro" id="IPR023753">
    <property type="entry name" value="FAD/NAD-binding_dom"/>
</dbReference>
<keyword evidence="5 8" id="KW-0560">Oxidoreductase</keyword>
<dbReference type="InterPro" id="IPR006322">
    <property type="entry name" value="Glutathione_Rdtase_euk/bac"/>
</dbReference>
<reference evidence="11 12" key="1">
    <citation type="submission" date="2023-04" db="EMBL/GenBank/DDBJ databases">
        <title>Spirochaete genome identified in red abalone sample constitutes a novel genus.</title>
        <authorList>
            <person name="Sharma S.P."/>
            <person name="Purcell C.M."/>
            <person name="Hyde J.R."/>
            <person name="Severin A.J."/>
        </authorList>
    </citation>
    <scope>NUCLEOTIDE SEQUENCE [LARGE SCALE GENOMIC DNA]</scope>
    <source>
        <strain evidence="11 12">SP-2023</strain>
    </source>
</reference>
<dbReference type="InterPro" id="IPR036188">
    <property type="entry name" value="FAD/NAD-bd_sf"/>
</dbReference>
<keyword evidence="3 8" id="KW-0285">Flavoprotein</keyword>
<evidence type="ECO:0000256" key="2">
    <source>
        <dbReference type="ARBA" id="ARBA00007532"/>
    </source>
</evidence>
<dbReference type="EMBL" id="CP123443">
    <property type="protein sequence ID" value="WGK69397.1"/>
    <property type="molecule type" value="Genomic_DNA"/>
</dbReference>
<evidence type="ECO:0000256" key="3">
    <source>
        <dbReference type="ARBA" id="ARBA00022630"/>
    </source>
</evidence>
<dbReference type="PRINTS" id="PR00368">
    <property type="entry name" value="FADPNR"/>
</dbReference>
<dbReference type="Gene3D" id="3.30.390.30">
    <property type="match status" value="1"/>
</dbReference>
<keyword evidence="12" id="KW-1185">Reference proteome</keyword>
<evidence type="ECO:0000313" key="11">
    <source>
        <dbReference type="EMBL" id="WGK69397.1"/>
    </source>
</evidence>
<evidence type="ECO:0000256" key="5">
    <source>
        <dbReference type="ARBA" id="ARBA00023002"/>
    </source>
</evidence>
<evidence type="ECO:0000256" key="4">
    <source>
        <dbReference type="ARBA" id="ARBA00022827"/>
    </source>
</evidence>
<evidence type="ECO:0000259" key="10">
    <source>
        <dbReference type="Pfam" id="PF07992"/>
    </source>
</evidence>
<evidence type="ECO:0000259" key="9">
    <source>
        <dbReference type="Pfam" id="PF02852"/>
    </source>
</evidence>
<dbReference type="PIRSF" id="PIRSF000350">
    <property type="entry name" value="Mercury_reductase_MerA"/>
    <property type="match status" value="1"/>
</dbReference>
<keyword evidence="4 8" id="KW-0274">FAD</keyword>
<dbReference type="RefSeq" id="WP_326927580.1">
    <property type="nucleotide sequence ID" value="NZ_CP123443.1"/>
</dbReference>
<dbReference type="Pfam" id="PF02852">
    <property type="entry name" value="Pyr_redox_dim"/>
    <property type="match status" value="1"/>
</dbReference>
<dbReference type="Gene3D" id="3.50.50.60">
    <property type="entry name" value="FAD/NAD(P)-binding domain"/>
    <property type="match status" value="2"/>
</dbReference>
<dbReference type="PANTHER" id="PTHR42737:SF2">
    <property type="entry name" value="GLUTATHIONE REDUCTASE"/>
    <property type="match status" value="1"/>
</dbReference>
<keyword evidence="6" id="KW-1015">Disulfide bond</keyword>
<dbReference type="InterPro" id="IPR046952">
    <property type="entry name" value="GSHR/TRXR-like"/>
</dbReference>
<dbReference type="InterPro" id="IPR004099">
    <property type="entry name" value="Pyr_nucl-diS_OxRdtase_dimer"/>
</dbReference>
<name>A0ABY8MHF2_9SPIO</name>
<evidence type="ECO:0000313" key="12">
    <source>
        <dbReference type="Proteomes" id="UP001228690"/>
    </source>
</evidence>
<dbReference type="PROSITE" id="PS00076">
    <property type="entry name" value="PYRIDINE_REDOX_1"/>
    <property type="match status" value="1"/>
</dbReference>
<dbReference type="Proteomes" id="UP001228690">
    <property type="component" value="Chromosome"/>
</dbReference>
<keyword evidence="7 8" id="KW-0676">Redox-active center</keyword>
<dbReference type="InterPro" id="IPR016156">
    <property type="entry name" value="FAD/NAD-linked_Rdtase_dimer_sf"/>
</dbReference>
<proteinExistence type="inferred from homology"/>
<comment type="cofactor">
    <cofactor evidence="1">
        <name>FAD</name>
        <dbReference type="ChEBI" id="CHEBI:57692"/>
    </cofactor>
</comment>
<evidence type="ECO:0000256" key="7">
    <source>
        <dbReference type="ARBA" id="ARBA00023284"/>
    </source>
</evidence>
<feature type="domain" description="FAD/NAD(P)-binding" evidence="10">
    <location>
        <begin position="10"/>
        <end position="334"/>
    </location>
</feature>
<dbReference type="GO" id="GO:0004362">
    <property type="term" value="F:glutathione-disulfide reductase (NADPH) activity"/>
    <property type="evidence" value="ECO:0007669"/>
    <property type="project" value="UniProtKB-EC"/>
</dbReference>
<accession>A0ABY8MHF2</accession>
<evidence type="ECO:0000256" key="6">
    <source>
        <dbReference type="ARBA" id="ARBA00023157"/>
    </source>
</evidence>
<dbReference type="EC" id="1.8.1.7" evidence="11"/>
<sequence>MANMKNPTEYDYICIGGGSGGIASANRAAMYGAKVALIEGKELGGTCVNVGCVPKKVMWYGAQIAEALHYAGDYGFALDATATKRAVTDLDWSRLVNNRSAYIGRIHQSYEKALDHNKVELIRGYAKFTGPGQLTAETAEGPRQLRAKHILLATGGRPNIPKLPGAEHGIDSDGFFALKERPRSVAVVGAGYIAVELAGVLHSLGVKTDLFVRRESPLRSFDPMLRDTLQEEMEASGIGIHRHSVPKELVKETDGSLTLHFENGSSHNARQVIWAIGRSPNTARLEPAAGGVQCDERGFVPVDEYQNTNVQGIYALGDVMQNGIELTPVAVKSGRLLSERLFNAGAYTEPPKMDYTMVPTVVFSHPPIGTVGLTEVQARTEYGDDAKDGIKVYTGNFTAMYTAITQHRQPCRMKLVCAGPEQRVVGLHGIGHGVDEMIQGFSVAMKMGATKADFDSVVAIHPTGSEEFVTMR</sequence>
<dbReference type="Pfam" id="PF07992">
    <property type="entry name" value="Pyr_redox_2"/>
    <property type="match status" value="1"/>
</dbReference>
<dbReference type="PRINTS" id="PR00411">
    <property type="entry name" value="PNDRDTASEI"/>
</dbReference>
<dbReference type="SUPFAM" id="SSF55424">
    <property type="entry name" value="FAD/NAD-linked reductases, dimerisation (C-terminal) domain"/>
    <property type="match status" value="1"/>
</dbReference>
<dbReference type="NCBIfam" id="TIGR01421">
    <property type="entry name" value="gluta_reduc_1"/>
    <property type="match status" value="1"/>
</dbReference>
<gene>
    <name evidence="11" type="primary">gorA</name>
    <name evidence="11" type="ORF">P0082_00640</name>
</gene>
<comment type="similarity">
    <text evidence="2 8">Belongs to the class-I pyridine nucleotide-disulfide oxidoreductase family.</text>
</comment>
<dbReference type="PANTHER" id="PTHR42737">
    <property type="entry name" value="GLUTATHIONE REDUCTASE"/>
    <property type="match status" value="1"/>
</dbReference>
<dbReference type="InterPro" id="IPR012999">
    <property type="entry name" value="Pyr_OxRdtase_I_AS"/>
</dbReference>
<dbReference type="InterPro" id="IPR001100">
    <property type="entry name" value="Pyr_nuc-diS_OxRdtase"/>
</dbReference>
<dbReference type="NCBIfam" id="NF004776">
    <property type="entry name" value="PRK06116.1"/>
    <property type="match status" value="1"/>
</dbReference>
<evidence type="ECO:0000256" key="1">
    <source>
        <dbReference type="ARBA" id="ARBA00001974"/>
    </source>
</evidence>